<protein>
    <submittedName>
        <fullName evidence="1">Uncharacterized protein</fullName>
    </submittedName>
</protein>
<keyword evidence="2" id="KW-1185">Reference proteome</keyword>
<reference evidence="2" key="1">
    <citation type="submission" date="2017-12" db="EMBL/GenBank/DDBJ databases">
        <authorList>
            <consortium name="DOE Joint Genome Institute"/>
            <person name="Mondo S.J."/>
            <person name="Kjaerbolling I."/>
            <person name="Vesth T.C."/>
            <person name="Frisvad J.C."/>
            <person name="Nybo J.L."/>
            <person name="Theobald S."/>
            <person name="Kuo A."/>
            <person name="Bowyer P."/>
            <person name="Matsuda Y."/>
            <person name="Lyhne E.K."/>
            <person name="Kogle M.E."/>
            <person name="Clum A."/>
            <person name="Lipzen A."/>
            <person name="Salamov A."/>
            <person name="Ngan C.Y."/>
            <person name="Daum C."/>
            <person name="Chiniquy J."/>
            <person name="Barry K."/>
            <person name="LaButti K."/>
            <person name="Haridas S."/>
            <person name="Simmons B.A."/>
            <person name="Magnuson J.K."/>
            <person name="Mortensen U.H."/>
            <person name="Larsen T.O."/>
            <person name="Grigoriev I.V."/>
            <person name="Baker S.E."/>
            <person name="Andersen M.R."/>
            <person name="Nordberg H.P."/>
            <person name="Cantor M.N."/>
            <person name="Hua S.X."/>
        </authorList>
    </citation>
    <scope>NUCLEOTIDE SEQUENCE [LARGE SCALE GENOMIC DNA]</scope>
    <source>
        <strain evidence="2">IBT 19404</strain>
    </source>
</reference>
<accession>A0A2J5HZS9</accession>
<proteinExistence type="predicted"/>
<organism evidence="1 2">
    <name type="scientific">Aspergillus taichungensis</name>
    <dbReference type="NCBI Taxonomy" id="482145"/>
    <lineage>
        <taxon>Eukaryota</taxon>
        <taxon>Fungi</taxon>
        <taxon>Dikarya</taxon>
        <taxon>Ascomycota</taxon>
        <taxon>Pezizomycotina</taxon>
        <taxon>Eurotiomycetes</taxon>
        <taxon>Eurotiomycetidae</taxon>
        <taxon>Eurotiales</taxon>
        <taxon>Aspergillaceae</taxon>
        <taxon>Aspergillus</taxon>
        <taxon>Aspergillus subgen. Circumdati</taxon>
    </lineage>
</organism>
<evidence type="ECO:0000313" key="1">
    <source>
        <dbReference type="EMBL" id="PLN83004.1"/>
    </source>
</evidence>
<dbReference type="Proteomes" id="UP000235023">
    <property type="component" value="Unassembled WGS sequence"/>
</dbReference>
<dbReference type="AlphaFoldDB" id="A0A2J5HZS9"/>
<evidence type="ECO:0000313" key="2">
    <source>
        <dbReference type="Proteomes" id="UP000235023"/>
    </source>
</evidence>
<sequence length="123" mass="14367">MHQQALPTIEEQLETNPAPLPTIEYGRIEDRWRWYIYLDVPQTDLGTTDPLQYFLNRIKSRNYHVYPTREAVARQPEGYFFVVWADENTADSIHSAATLMAKRVAVNLKFECDVGLPVQLYYS</sequence>
<name>A0A2J5HZS9_9EURO</name>
<gene>
    <name evidence="1" type="ORF">BDW42DRAFT_165591</name>
</gene>
<dbReference type="EMBL" id="KZ559522">
    <property type="protein sequence ID" value="PLN83004.1"/>
    <property type="molecule type" value="Genomic_DNA"/>
</dbReference>